<protein>
    <submittedName>
        <fullName evidence="2">Uncharacterized protein</fullName>
    </submittedName>
</protein>
<feature type="transmembrane region" description="Helical" evidence="1">
    <location>
        <begin position="125"/>
        <end position="146"/>
    </location>
</feature>
<dbReference type="Proteomes" id="UP001219525">
    <property type="component" value="Unassembled WGS sequence"/>
</dbReference>
<name>A0AAD6YUS3_9AGAR</name>
<dbReference type="EMBL" id="JARJCW010000001">
    <property type="protein sequence ID" value="KAJ7229913.1"/>
    <property type="molecule type" value="Genomic_DNA"/>
</dbReference>
<accession>A0AAD6YUS3</accession>
<feature type="transmembrane region" description="Helical" evidence="1">
    <location>
        <begin position="44"/>
        <end position="65"/>
    </location>
</feature>
<evidence type="ECO:0000256" key="1">
    <source>
        <dbReference type="SAM" id="Phobius"/>
    </source>
</evidence>
<dbReference type="AlphaFoldDB" id="A0AAD6YUS3"/>
<feature type="transmembrane region" description="Helical" evidence="1">
    <location>
        <begin position="72"/>
        <end position="92"/>
    </location>
</feature>
<proteinExistence type="predicted"/>
<feature type="transmembrane region" description="Helical" evidence="1">
    <location>
        <begin position="98"/>
        <end position="118"/>
    </location>
</feature>
<keyword evidence="3" id="KW-1185">Reference proteome</keyword>
<keyword evidence="1" id="KW-1133">Transmembrane helix</keyword>
<keyword evidence="1" id="KW-0812">Transmembrane</keyword>
<keyword evidence="1" id="KW-0472">Membrane</keyword>
<feature type="transmembrane region" description="Helical" evidence="1">
    <location>
        <begin position="218"/>
        <end position="240"/>
    </location>
</feature>
<comment type="caution">
    <text evidence="2">The sequence shown here is derived from an EMBL/GenBank/DDBJ whole genome shotgun (WGS) entry which is preliminary data.</text>
</comment>
<feature type="transmembrane region" description="Helical" evidence="1">
    <location>
        <begin position="246"/>
        <end position="267"/>
    </location>
</feature>
<organism evidence="2 3">
    <name type="scientific">Mycena pura</name>
    <dbReference type="NCBI Taxonomy" id="153505"/>
    <lineage>
        <taxon>Eukaryota</taxon>
        <taxon>Fungi</taxon>
        <taxon>Dikarya</taxon>
        <taxon>Basidiomycota</taxon>
        <taxon>Agaricomycotina</taxon>
        <taxon>Agaricomycetes</taxon>
        <taxon>Agaricomycetidae</taxon>
        <taxon>Agaricales</taxon>
        <taxon>Marasmiineae</taxon>
        <taxon>Mycenaceae</taxon>
        <taxon>Mycena</taxon>
    </lineage>
</organism>
<sequence>MPTILLATLVTGILESSLQGIYTVLYGTAVYLFYTRPGATQTRLTSIPLFLGLFLQFLATTAHWINSIYQLSFGFVNLGGGVTAEAFFISLQSQLAQIILYTLSGLIADSLVIHRLFVVWSPKRIVLLLPLVALIMQAVATILGVFQYRNGDTFQNNGVHTLSNGWVITSIVLSLLQVRSPAVPRPRLKAISNDRPMGVQRAFAVAPGQAGGRTLMSVLTILVESAAIQTSTLLCVLVTFKLGSIALVGFLGTAPAILAISTILIHVRVGLGWAHNSDRGTARVPSTVVFAVNAASSEQRPEFEPDGHEMKRVIQE</sequence>
<reference evidence="2" key="1">
    <citation type="submission" date="2023-03" db="EMBL/GenBank/DDBJ databases">
        <title>Massive genome expansion in bonnet fungi (Mycena s.s.) driven by repeated elements and novel gene families across ecological guilds.</title>
        <authorList>
            <consortium name="Lawrence Berkeley National Laboratory"/>
            <person name="Harder C.B."/>
            <person name="Miyauchi S."/>
            <person name="Viragh M."/>
            <person name="Kuo A."/>
            <person name="Thoen E."/>
            <person name="Andreopoulos B."/>
            <person name="Lu D."/>
            <person name="Skrede I."/>
            <person name="Drula E."/>
            <person name="Henrissat B."/>
            <person name="Morin E."/>
            <person name="Kohler A."/>
            <person name="Barry K."/>
            <person name="LaButti K."/>
            <person name="Morin E."/>
            <person name="Salamov A."/>
            <person name="Lipzen A."/>
            <person name="Mereny Z."/>
            <person name="Hegedus B."/>
            <person name="Baldrian P."/>
            <person name="Stursova M."/>
            <person name="Weitz H."/>
            <person name="Taylor A."/>
            <person name="Grigoriev I.V."/>
            <person name="Nagy L.G."/>
            <person name="Martin F."/>
            <person name="Kauserud H."/>
        </authorList>
    </citation>
    <scope>NUCLEOTIDE SEQUENCE</scope>
    <source>
        <strain evidence="2">9144</strain>
    </source>
</reference>
<gene>
    <name evidence="2" type="ORF">GGX14DRAFT_383873</name>
</gene>
<evidence type="ECO:0000313" key="2">
    <source>
        <dbReference type="EMBL" id="KAJ7229913.1"/>
    </source>
</evidence>
<evidence type="ECO:0000313" key="3">
    <source>
        <dbReference type="Proteomes" id="UP001219525"/>
    </source>
</evidence>